<sequence>MFPQVTLTTRQPLAGDLKGAWTRHGIHLRQDLNQAGRRSTLTHELVHRERGTVCTGDPSDHEERTVDEIAARRLITLDELLDVLLWTEARTGAEAADELWSNPHMLGVRIQTLTKAEREYISEEVLRRQPW</sequence>
<evidence type="ECO:0000313" key="2">
    <source>
        <dbReference type="Proteomes" id="UP000662986"/>
    </source>
</evidence>
<accession>A0A974ZXY9</accession>
<keyword evidence="2" id="KW-1185">Reference proteome</keyword>
<protein>
    <recommendedName>
        <fullName evidence="3">IrrE N-terminal-like domain-containing protein</fullName>
    </recommendedName>
</protein>
<dbReference type="Proteomes" id="UP000662986">
    <property type="component" value="Chromosome"/>
</dbReference>
<evidence type="ECO:0000313" key="1">
    <source>
        <dbReference type="EMBL" id="QSE94166.1"/>
    </source>
</evidence>
<gene>
    <name evidence="1" type="ORF">JWS13_38995</name>
</gene>
<dbReference type="RefSeq" id="WP_206010599.1">
    <property type="nucleotide sequence ID" value="NZ_CP070619.1"/>
</dbReference>
<evidence type="ECO:0008006" key="3">
    <source>
        <dbReference type="Google" id="ProtNLM"/>
    </source>
</evidence>
<reference evidence="1 2" key="2">
    <citation type="journal article" date="2022" name="Arch. Microbiol.">
        <title>Rhodococcus pseudokoreensis sp. nov. isolated from the rhizosphere of young M26 apple rootstocks.</title>
        <authorList>
            <person name="Kampfer P."/>
            <person name="Glaeser S.P."/>
            <person name="Blom J."/>
            <person name="Wolf J."/>
            <person name="Benning S."/>
            <person name="Schloter M."/>
            <person name="Neumann-Schaal M."/>
        </authorList>
    </citation>
    <scope>NUCLEOTIDE SEQUENCE [LARGE SCALE GENOMIC DNA]</scope>
    <source>
        <strain evidence="1 2">R79</strain>
    </source>
</reference>
<dbReference type="EMBL" id="CP070619">
    <property type="protein sequence ID" value="QSE94166.1"/>
    <property type="molecule type" value="Genomic_DNA"/>
</dbReference>
<proteinExistence type="predicted"/>
<organism evidence="1 2">
    <name type="scientific">Rhodococcus pseudokoreensis</name>
    <dbReference type="NCBI Taxonomy" id="2811421"/>
    <lineage>
        <taxon>Bacteria</taxon>
        <taxon>Bacillati</taxon>
        <taxon>Actinomycetota</taxon>
        <taxon>Actinomycetes</taxon>
        <taxon>Mycobacteriales</taxon>
        <taxon>Nocardiaceae</taxon>
        <taxon>Rhodococcus</taxon>
    </lineage>
</organism>
<name>A0A974ZXY9_9NOCA</name>
<reference evidence="1 2" key="1">
    <citation type="journal article" date="2021" name="Microbiol. Resour. Announc.">
        <title>Complete Genome Sequences of Two Rhodococcus sp. Strains with Large and Linear Chromosomes, Isolated from Apple Rhizosphere.</title>
        <authorList>
            <person name="Benning S."/>
            <person name="Brugnone N."/>
            <person name="Siani R."/>
            <person name="Kublik S."/>
            <person name="Schloter M."/>
            <person name="Rad V."/>
        </authorList>
    </citation>
    <scope>NUCLEOTIDE SEQUENCE [LARGE SCALE GENOMIC DNA]</scope>
    <source>
        <strain evidence="1 2">R79</strain>
    </source>
</reference>